<dbReference type="KEGG" id="clup:CLUP02_11605"/>
<accession>A0A9Q8WKM1</accession>
<keyword evidence="3" id="KW-1185">Reference proteome</keyword>
<feature type="region of interest" description="Disordered" evidence="1">
    <location>
        <begin position="193"/>
        <end position="248"/>
    </location>
</feature>
<evidence type="ECO:0000256" key="1">
    <source>
        <dbReference type="SAM" id="MobiDB-lite"/>
    </source>
</evidence>
<evidence type="ECO:0000313" key="3">
    <source>
        <dbReference type="Proteomes" id="UP000830671"/>
    </source>
</evidence>
<gene>
    <name evidence="2" type="ORF">CLUP02_11605</name>
</gene>
<reference evidence="2" key="1">
    <citation type="journal article" date="2021" name="Mol. Plant Microbe Interact.">
        <title>Complete Genome Sequence of the Plant-Pathogenic Fungus Colletotrichum lupini.</title>
        <authorList>
            <person name="Baroncelli R."/>
            <person name="Pensec F."/>
            <person name="Da Lio D."/>
            <person name="Boufleur T."/>
            <person name="Vicente I."/>
            <person name="Sarrocco S."/>
            <person name="Picot A."/>
            <person name="Baraldi E."/>
            <person name="Sukno S."/>
            <person name="Thon M."/>
            <person name="Le Floch G."/>
        </authorList>
    </citation>
    <scope>NUCLEOTIDE SEQUENCE</scope>
    <source>
        <strain evidence="2">IMI 504893</strain>
    </source>
</reference>
<dbReference type="Proteomes" id="UP000830671">
    <property type="component" value="Chromosome 6"/>
</dbReference>
<sequence>MGSHGFEPWMNGWQMGDGRDWNVPAHLLCRVIDKQAARVTHPGRGEDPPLIRLLFDFLLLLQPKFISSALHSSMVLCYLEQQILIFGTETPFEDVVGYIRLFDFAPHENREAHVEAINRAAPIDVPSLKPQDIPLNDGRVHLIYTCPRPSILQLSLNGSYLITNSLPTIELSNICYHHPVGPSRLADAALRQTEATPGGAPPSQGRRTAEAGTPQSRDRRPSKSLNSAQANHEIMTPDPISPPRSIFH</sequence>
<proteinExistence type="predicted"/>
<dbReference type="AlphaFoldDB" id="A0A9Q8WKM1"/>
<name>A0A9Q8WKM1_9PEZI</name>
<organism evidence="2 3">
    <name type="scientific">Colletotrichum lupini</name>
    <dbReference type="NCBI Taxonomy" id="145971"/>
    <lineage>
        <taxon>Eukaryota</taxon>
        <taxon>Fungi</taxon>
        <taxon>Dikarya</taxon>
        <taxon>Ascomycota</taxon>
        <taxon>Pezizomycotina</taxon>
        <taxon>Sordariomycetes</taxon>
        <taxon>Hypocreomycetidae</taxon>
        <taxon>Glomerellales</taxon>
        <taxon>Glomerellaceae</taxon>
        <taxon>Colletotrichum</taxon>
        <taxon>Colletotrichum acutatum species complex</taxon>
    </lineage>
</organism>
<dbReference type="RefSeq" id="XP_049147717.1">
    <property type="nucleotide sequence ID" value="XM_049290572.1"/>
</dbReference>
<dbReference type="GeneID" id="73345582"/>
<protein>
    <submittedName>
        <fullName evidence="2">Uncharacterized protein</fullName>
    </submittedName>
</protein>
<evidence type="ECO:0000313" key="2">
    <source>
        <dbReference type="EMBL" id="UQC86105.1"/>
    </source>
</evidence>
<dbReference type="EMBL" id="CP019478">
    <property type="protein sequence ID" value="UQC86105.1"/>
    <property type="molecule type" value="Genomic_DNA"/>
</dbReference>